<proteinExistence type="predicted"/>
<name>A0AAV6MSJ5_9ROSI</name>
<keyword evidence="3" id="KW-1185">Reference proteome</keyword>
<protein>
    <submittedName>
        <fullName evidence="2">Fasciclin-like arabinogalactan protein 5</fullName>
    </submittedName>
</protein>
<dbReference type="PANTHER" id="PTHR32382">
    <property type="entry name" value="FASCICLIN-LIKE ARABINOGALACTAN PROTEIN"/>
    <property type="match status" value="1"/>
</dbReference>
<feature type="compositionally biased region" description="Low complexity" evidence="1">
    <location>
        <begin position="367"/>
        <end position="406"/>
    </location>
</feature>
<reference evidence="2 3" key="1">
    <citation type="journal article" date="2021" name="Hortic Res">
        <title>The domestication of Cucurbita argyrosperma as revealed by the genome of its wild relative.</title>
        <authorList>
            <person name="Barrera-Redondo J."/>
            <person name="Sanchez-de la Vega G."/>
            <person name="Aguirre-Liguori J.A."/>
            <person name="Castellanos-Morales G."/>
            <person name="Gutierrez-Guerrero Y.T."/>
            <person name="Aguirre-Dugua X."/>
            <person name="Aguirre-Planter E."/>
            <person name="Tenaillon M.I."/>
            <person name="Lira-Saade R."/>
            <person name="Eguiarte L.E."/>
        </authorList>
    </citation>
    <scope>NUCLEOTIDE SEQUENCE [LARGE SCALE GENOMIC DNA]</scope>
    <source>
        <strain evidence="2">JBR-2021</strain>
    </source>
</reference>
<evidence type="ECO:0000313" key="3">
    <source>
        <dbReference type="Proteomes" id="UP000685013"/>
    </source>
</evidence>
<feature type="region of interest" description="Disordered" evidence="1">
    <location>
        <begin position="353"/>
        <end position="430"/>
    </location>
</feature>
<dbReference type="EMBL" id="JAGKQH010000012">
    <property type="protein sequence ID" value="KAG6585418.1"/>
    <property type="molecule type" value="Genomic_DNA"/>
</dbReference>
<dbReference type="GO" id="GO:0005886">
    <property type="term" value="C:plasma membrane"/>
    <property type="evidence" value="ECO:0007669"/>
    <property type="project" value="TreeGrafter"/>
</dbReference>
<feature type="compositionally biased region" description="Basic and acidic residues" evidence="1">
    <location>
        <begin position="59"/>
        <end position="68"/>
    </location>
</feature>
<evidence type="ECO:0000313" key="2">
    <source>
        <dbReference type="EMBL" id="KAG6585418.1"/>
    </source>
</evidence>
<dbReference type="InterPro" id="IPR033254">
    <property type="entry name" value="Plant_FLA"/>
</dbReference>
<gene>
    <name evidence="2" type="primary">FLA5</name>
    <name evidence="2" type="ORF">SDJN03_18151</name>
</gene>
<feature type="compositionally biased region" description="Pro residues" evidence="1">
    <location>
        <begin position="353"/>
        <end position="366"/>
    </location>
</feature>
<evidence type="ECO:0000256" key="1">
    <source>
        <dbReference type="SAM" id="MobiDB-lite"/>
    </source>
</evidence>
<dbReference type="Proteomes" id="UP000685013">
    <property type="component" value="Chromosome 12"/>
</dbReference>
<feature type="compositionally biased region" description="Acidic residues" evidence="1">
    <location>
        <begin position="409"/>
        <end position="424"/>
    </location>
</feature>
<accession>A0AAV6MSJ5</accession>
<organism evidence="2 3">
    <name type="scientific">Cucurbita argyrosperma subsp. sororia</name>
    <dbReference type="NCBI Taxonomy" id="37648"/>
    <lineage>
        <taxon>Eukaryota</taxon>
        <taxon>Viridiplantae</taxon>
        <taxon>Streptophyta</taxon>
        <taxon>Embryophyta</taxon>
        <taxon>Tracheophyta</taxon>
        <taxon>Spermatophyta</taxon>
        <taxon>Magnoliopsida</taxon>
        <taxon>eudicotyledons</taxon>
        <taxon>Gunneridae</taxon>
        <taxon>Pentapetalae</taxon>
        <taxon>rosids</taxon>
        <taxon>fabids</taxon>
        <taxon>Cucurbitales</taxon>
        <taxon>Cucurbitaceae</taxon>
        <taxon>Cucurbiteae</taxon>
        <taxon>Cucurbita</taxon>
    </lineage>
</organism>
<dbReference type="AlphaFoldDB" id="A0AAV6MSJ5"/>
<dbReference type="PANTHER" id="PTHR32382:SF6">
    <property type="entry name" value="FASCICLIN-LIKE ARABINOGALACTAN PROTEIN 14"/>
    <property type="match status" value="1"/>
</dbReference>
<sequence length="450" mass="48651">MAPKKRSKIQEDETAAAKPVPASSRVTRRSPRLAANSKADLMVEEPVVKLPKRKKAKRGPKENGKAEEVENEGEDLDAASEKLGVEAKNRAVVIEHCKQCQSFKKRAMEVQNGLEKGVPGITVLLNPDKPRRGCFEIRSEDGEKFISLLDMKRPFTRMKELDMEEDYALFFCGSSFDGGNLNANVNVCAGFNITRLLDRFPEFGVFNGYLTKTRLFEQINIRQTITILALDNGVVPSITGNSLDVIKQILSAHVILDYYDSAKFRKLSTNKPTVLTTMFQATGDAVREQGFVKVVLNRRGQIEFGSAWKGAPFTSMFVRAVASQPYNISVIQISSPIVVPGIGRYNLPPPAPVAPEPDVAPVPAPTPLADTPSPADESPADAPSPDADSPVPTADAPDAPSSAPHPSADDEEDADAPSPDDEEDHSAASRGHIAGAGVMVAGLLSLYMAF</sequence>
<feature type="region of interest" description="Disordered" evidence="1">
    <location>
        <begin position="1"/>
        <end position="75"/>
    </location>
</feature>
<comment type="caution">
    <text evidence="2">The sequence shown here is derived from an EMBL/GenBank/DDBJ whole genome shotgun (WGS) entry which is preliminary data.</text>
</comment>
<feature type="non-terminal residue" evidence="2">
    <location>
        <position position="1"/>
    </location>
</feature>